<dbReference type="eggNOG" id="arCOG04757">
    <property type="taxonomic scope" value="Archaea"/>
</dbReference>
<reference evidence="1 2" key="1">
    <citation type="journal article" date="2014" name="PLoS Genet.">
        <title>Phylogenetically driven sequencing of extremely halophilic archaea reveals strategies for static and dynamic osmo-response.</title>
        <authorList>
            <person name="Becker E.A."/>
            <person name="Seitzer P.M."/>
            <person name="Tritt A."/>
            <person name="Larsen D."/>
            <person name="Krusor M."/>
            <person name="Yao A.I."/>
            <person name="Wu D."/>
            <person name="Madern D."/>
            <person name="Eisen J.A."/>
            <person name="Darling A.E."/>
            <person name="Facciotti M.T."/>
        </authorList>
    </citation>
    <scope>NUCLEOTIDE SEQUENCE [LARGE SCALE GENOMIC DNA]</scope>
    <source>
        <strain evidence="1 2">100A6</strain>
    </source>
</reference>
<dbReference type="RefSeq" id="WP_007695209.1">
    <property type="nucleotide sequence ID" value="NZ_AJRK01000361.1"/>
</dbReference>
<proteinExistence type="predicted"/>
<protein>
    <recommendedName>
        <fullName evidence="3">Small CPxCG-related zinc finger protein</fullName>
    </recommendedName>
</protein>
<dbReference type="PATRIC" id="fig|1132509.6.peg.3428"/>
<evidence type="ECO:0000313" key="1">
    <source>
        <dbReference type="EMBL" id="EMA36519.1"/>
    </source>
</evidence>
<dbReference type="EMBL" id="AOMB01000041">
    <property type="protein sequence ID" value="EMA36519.1"/>
    <property type="molecule type" value="Genomic_DNA"/>
</dbReference>
<organism evidence="1 2">
    <name type="scientific">Halococcus hamelinensis 100A6</name>
    <dbReference type="NCBI Taxonomy" id="1132509"/>
    <lineage>
        <taxon>Archaea</taxon>
        <taxon>Methanobacteriati</taxon>
        <taxon>Methanobacteriota</taxon>
        <taxon>Stenosarchaea group</taxon>
        <taxon>Halobacteria</taxon>
        <taxon>Halobacteriales</taxon>
        <taxon>Halococcaceae</taxon>
        <taxon>Halococcus</taxon>
    </lineage>
</organism>
<evidence type="ECO:0008006" key="3">
    <source>
        <dbReference type="Google" id="ProtNLM"/>
    </source>
</evidence>
<gene>
    <name evidence="1" type="ORF">C447_14716</name>
</gene>
<sequence>MDCPDCGEETVAFAVPEEYRELAPGDDEVLALCPTCLGLHPTADADPEPDFARVGDAFPTGAAAIPMALVLGSLDSLALHRSAIETLLERVERAGADPLLVLDRLAADPGVDARVDLDGRRRQVSQFRA</sequence>
<evidence type="ECO:0000313" key="2">
    <source>
        <dbReference type="Proteomes" id="UP000011566"/>
    </source>
</evidence>
<accession>M0LW12</accession>
<dbReference type="InterPro" id="IPR046243">
    <property type="entry name" value="DUF6276"/>
</dbReference>
<dbReference type="AlphaFoldDB" id="M0LW12"/>
<dbReference type="Proteomes" id="UP000011566">
    <property type="component" value="Unassembled WGS sequence"/>
</dbReference>
<dbReference type="OrthoDB" id="212944at2157"/>
<keyword evidence="2" id="KW-1185">Reference proteome</keyword>
<comment type="caution">
    <text evidence="1">The sequence shown here is derived from an EMBL/GenBank/DDBJ whole genome shotgun (WGS) entry which is preliminary data.</text>
</comment>
<dbReference type="Pfam" id="PF19792">
    <property type="entry name" value="DUF6276"/>
    <property type="match status" value="1"/>
</dbReference>
<name>M0LW12_9EURY</name>